<dbReference type="Gene3D" id="2.180.10.10">
    <property type="entry name" value="RHS repeat-associated core"/>
    <property type="match status" value="1"/>
</dbReference>
<protein>
    <submittedName>
        <fullName evidence="1">RHS repeat-associated core domain-containing protein</fullName>
    </submittedName>
</protein>
<dbReference type="PANTHER" id="PTHR32305">
    <property type="match status" value="1"/>
</dbReference>
<evidence type="ECO:0000313" key="2">
    <source>
        <dbReference type="Proteomes" id="UP000184436"/>
    </source>
</evidence>
<dbReference type="NCBIfam" id="TIGR03696">
    <property type="entry name" value="Rhs_assc_core"/>
    <property type="match status" value="1"/>
</dbReference>
<accession>A0A1M4VAX0</accession>
<dbReference type="STRING" id="871325.SAMN05444349_104154"/>
<evidence type="ECO:0000313" key="1">
    <source>
        <dbReference type="EMBL" id="SHE65958.1"/>
    </source>
</evidence>
<name>A0A1M4VAX0_9BACE</name>
<dbReference type="PANTHER" id="PTHR32305:SF15">
    <property type="entry name" value="PROTEIN RHSA-RELATED"/>
    <property type="match status" value="1"/>
</dbReference>
<dbReference type="EMBL" id="FQVD01000004">
    <property type="protein sequence ID" value="SHE65958.1"/>
    <property type="molecule type" value="Genomic_DNA"/>
</dbReference>
<dbReference type="Proteomes" id="UP000184436">
    <property type="component" value="Unassembled WGS sequence"/>
</dbReference>
<dbReference type="InterPro" id="IPR050708">
    <property type="entry name" value="T6SS_VgrG/RHS"/>
</dbReference>
<organism evidence="1 2">
    <name type="scientific">Bacteroides faecichinchillae</name>
    <dbReference type="NCBI Taxonomy" id="871325"/>
    <lineage>
        <taxon>Bacteria</taxon>
        <taxon>Pseudomonadati</taxon>
        <taxon>Bacteroidota</taxon>
        <taxon>Bacteroidia</taxon>
        <taxon>Bacteroidales</taxon>
        <taxon>Bacteroidaceae</taxon>
        <taxon>Bacteroides</taxon>
    </lineage>
</organism>
<sequence length="479" mass="52439">MGRLKSDRRNGNGKLRSDYAYNVRSWMKSVSGPLFSQTLNYQESMAGTIPCYNGNISSMSWKAGSETADRGYRFTYDCLSRLKDATYGEGNDLTTNPNRFNEQITGYDKMGNILKLKRHGQISAAAYGLVDDLSLTYNGNQLLAGKDIATSGVYGNGTDFKDGANQTAEYVYDKNGNLIKDLNKNISSIGYNCLNLPDQVIFGNGNSILYNYGADGTKLRTVHTTGATTLTTDYCGNAVYENGVLKMLLNEVGYVSFPDRKFHFYLKDHQGNIRVVADKDGTVEETNSYYPFGGMFTSANSVQPYKYNGKELERKNGLNCYDYGARQYDAVLERWTTVDPISEKYYSYSSYLYCNNNPILYKDPDGRWIVNAIGAIVNAGIDYGSQVAVNFATGKTGLDAFTDDISLGSIIVSAAEGAINPIGATTKNIAKTTVKTVVKTTLKEAGKSVAGQMIDNAIKGQDILKNVGTEVVVGALLET</sequence>
<dbReference type="InterPro" id="IPR022385">
    <property type="entry name" value="Rhs_assc_core"/>
</dbReference>
<dbReference type="AlphaFoldDB" id="A0A1M4VAX0"/>
<reference evidence="1 2" key="1">
    <citation type="submission" date="2016-11" db="EMBL/GenBank/DDBJ databases">
        <authorList>
            <person name="Jaros S."/>
            <person name="Januszkiewicz K."/>
            <person name="Wedrychowicz H."/>
        </authorList>
    </citation>
    <scope>NUCLEOTIDE SEQUENCE [LARGE SCALE GENOMIC DNA]</scope>
    <source>
        <strain evidence="1 2">DSM 26883</strain>
    </source>
</reference>
<keyword evidence="2" id="KW-1185">Reference proteome</keyword>
<gene>
    <name evidence="1" type="ORF">SAMN05444349_104154</name>
</gene>
<proteinExistence type="predicted"/>